<evidence type="ECO:0000313" key="1">
    <source>
        <dbReference type="EMBL" id="KAL2343811.1"/>
    </source>
</evidence>
<accession>A0ABD1N6R9</accession>
<keyword evidence="2" id="KW-1185">Reference proteome</keyword>
<organism evidence="1 2">
    <name type="scientific">Flemingia macrophylla</name>
    <dbReference type="NCBI Taxonomy" id="520843"/>
    <lineage>
        <taxon>Eukaryota</taxon>
        <taxon>Viridiplantae</taxon>
        <taxon>Streptophyta</taxon>
        <taxon>Embryophyta</taxon>
        <taxon>Tracheophyta</taxon>
        <taxon>Spermatophyta</taxon>
        <taxon>Magnoliopsida</taxon>
        <taxon>eudicotyledons</taxon>
        <taxon>Gunneridae</taxon>
        <taxon>Pentapetalae</taxon>
        <taxon>rosids</taxon>
        <taxon>fabids</taxon>
        <taxon>Fabales</taxon>
        <taxon>Fabaceae</taxon>
        <taxon>Papilionoideae</taxon>
        <taxon>50 kb inversion clade</taxon>
        <taxon>NPAAA clade</taxon>
        <taxon>indigoferoid/millettioid clade</taxon>
        <taxon>Phaseoleae</taxon>
        <taxon>Flemingia</taxon>
    </lineage>
</organism>
<protein>
    <submittedName>
        <fullName evidence="1">Uncharacterized protein</fullName>
    </submittedName>
</protein>
<dbReference type="AlphaFoldDB" id="A0ABD1N6R9"/>
<name>A0ABD1N6R9_9FABA</name>
<evidence type="ECO:0000313" key="2">
    <source>
        <dbReference type="Proteomes" id="UP001603857"/>
    </source>
</evidence>
<gene>
    <name evidence="1" type="ORF">Fmac_005096</name>
</gene>
<proteinExistence type="predicted"/>
<comment type="caution">
    <text evidence="1">The sequence shown here is derived from an EMBL/GenBank/DDBJ whole genome shotgun (WGS) entry which is preliminary data.</text>
</comment>
<dbReference type="Proteomes" id="UP001603857">
    <property type="component" value="Unassembled WGS sequence"/>
</dbReference>
<dbReference type="EMBL" id="JBGMDY010000002">
    <property type="protein sequence ID" value="KAL2343811.1"/>
    <property type="molecule type" value="Genomic_DNA"/>
</dbReference>
<sequence length="184" mass="20903">MRVDPNNEPSQTPTQDISTCFVFIYTLSGKLSRALLRLQLKILMISMHNGENLDTIERAILKSTSPTWTEEVQNSPQNLNLRGGFQVREAIPNIQATVLRLLSGDVLQRPNKRRPNHLHQQVPSNSAEEIVLLDLCRVSRLTQPSCRILHQEPLDKVGKRSLLPNEFQRLGEHVSECFPAVFAF</sequence>
<reference evidence="1 2" key="1">
    <citation type="submission" date="2024-08" db="EMBL/GenBank/DDBJ databases">
        <title>Insights into the chromosomal genome structure of Flemingia macrophylla.</title>
        <authorList>
            <person name="Ding Y."/>
            <person name="Zhao Y."/>
            <person name="Bi W."/>
            <person name="Wu M."/>
            <person name="Zhao G."/>
            <person name="Gong Y."/>
            <person name="Li W."/>
            <person name="Zhang P."/>
        </authorList>
    </citation>
    <scope>NUCLEOTIDE SEQUENCE [LARGE SCALE GENOMIC DNA]</scope>
    <source>
        <strain evidence="1">DYQJB</strain>
        <tissue evidence="1">Leaf</tissue>
    </source>
</reference>